<keyword evidence="4" id="KW-1185">Reference proteome</keyword>
<dbReference type="InterPro" id="IPR029044">
    <property type="entry name" value="Nucleotide-diphossugar_trans"/>
</dbReference>
<protein>
    <submittedName>
        <fullName evidence="3">Glycosyltransferase family 2 protein</fullName>
    </submittedName>
</protein>
<evidence type="ECO:0000313" key="3">
    <source>
        <dbReference type="EMBL" id="MBP0056800.1"/>
    </source>
</evidence>
<evidence type="ECO:0000256" key="1">
    <source>
        <dbReference type="SAM" id="Phobius"/>
    </source>
</evidence>
<proteinExistence type="predicted"/>
<dbReference type="PANTHER" id="PTHR22916:SF3">
    <property type="entry name" value="UDP-GLCNAC:BETAGAL BETA-1,3-N-ACETYLGLUCOSAMINYLTRANSFERASE-LIKE PROTEIN 1"/>
    <property type="match status" value="1"/>
</dbReference>
<name>A0ABS3ZHV0_9FIRM</name>
<keyword evidence="1" id="KW-0472">Membrane</keyword>
<feature type="transmembrane region" description="Helical" evidence="1">
    <location>
        <begin position="284"/>
        <end position="308"/>
    </location>
</feature>
<dbReference type="InterPro" id="IPR001173">
    <property type="entry name" value="Glyco_trans_2-like"/>
</dbReference>
<reference evidence="3 4" key="1">
    <citation type="submission" date="2021-02" db="EMBL/GenBank/DDBJ databases">
        <title>Lactate utilizing bacteria of the human gut.</title>
        <authorList>
            <person name="Sheridan P.O."/>
        </authorList>
    </citation>
    <scope>NUCLEOTIDE SEQUENCE [LARGE SCALE GENOMIC DNA]</scope>
    <source>
        <strain evidence="3 4">HTF-83D</strain>
    </source>
</reference>
<feature type="domain" description="Glycosyltransferase 2-like" evidence="2">
    <location>
        <begin position="11"/>
        <end position="116"/>
    </location>
</feature>
<dbReference type="Pfam" id="PF00535">
    <property type="entry name" value="Glycos_transf_2"/>
    <property type="match status" value="1"/>
</dbReference>
<gene>
    <name evidence="3" type="ORF">JYQ75_05210</name>
</gene>
<comment type="caution">
    <text evidence="3">The sequence shown here is derived from an EMBL/GenBank/DDBJ whole genome shotgun (WGS) entry which is preliminary data.</text>
</comment>
<dbReference type="PANTHER" id="PTHR22916">
    <property type="entry name" value="GLYCOSYLTRANSFERASE"/>
    <property type="match status" value="1"/>
</dbReference>
<keyword evidence="1" id="KW-1133">Transmembrane helix</keyword>
<dbReference type="Proteomes" id="UP001315001">
    <property type="component" value="Unassembled WGS sequence"/>
</dbReference>
<sequence length="312" mass="35957">MDIEARKPLVSVITCTYNRANTLPKAYESLCKQTFKNFEWIVSDDGSNDGTRELVEKWKKEGKLEIIYLYQNNNGKHIAANEARAIARGYFDVGLDSDDFMSEDALDVFIKAWKSIPQDEWKDFYAVKARCFNPENGKAIGKDIPGGRMICHYLDAKYKLKIQDEMWSMSRLEVTNEYPYPDIRGGRANGGLRFYPEGIGQDLASRKYKIMLINDALRGYTINQSTSLMGRGAKYDRSRENIFMWTHIVNDNLDYFWCDPKSFIKAAVGVSMDSFFLKYSIKKMMGMVHGVVPKVLVSMFIPAGYICYLRRR</sequence>
<evidence type="ECO:0000313" key="4">
    <source>
        <dbReference type="Proteomes" id="UP001315001"/>
    </source>
</evidence>
<dbReference type="EMBL" id="JAFIQO010000111">
    <property type="protein sequence ID" value="MBP0056800.1"/>
    <property type="molecule type" value="Genomic_DNA"/>
</dbReference>
<organism evidence="3 4">
    <name type="scientific">Anaerobutyricum soehngenii</name>
    <dbReference type="NCBI Taxonomy" id="105843"/>
    <lineage>
        <taxon>Bacteria</taxon>
        <taxon>Bacillati</taxon>
        <taxon>Bacillota</taxon>
        <taxon>Clostridia</taxon>
        <taxon>Lachnospirales</taxon>
        <taxon>Lachnospiraceae</taxon>
        <taxon>Anaerobutyricum</taxon>
    </lineage>
</organism>
<dbReference type="SUPFAM" id="SSF53448">
    <property type="entry name" value="Nucleotide-diphospho-sugar transferases"/>
    <property type="match status" value="1"/>
</dbReference>
<dbReference type="CDD" id="cd00761">
    <property type="entry name" value="Glyco_tranf_GTA_type"/>
    <property type="match status" value="1"/>
</dbReference>
<accession>A0ABS3ZHV0</accession>
<evidence type="ECO:0000259" key="2">
    <source>
        <dbReference type="Pfam" id="PF00535"/>
    </source>
</evidence>
<dbReference type="Gene3D" id="3.90.550.10">
    <property type="entry name" value="Spore Coat Polysaccharide Biosynthesis Protein SpsA, Chain A"/>
    <property type="match status" value="1"/>
</dbReference>
<keyword evidence="1" id="KW-0812">Transmembrane</keyword>
<dbReference type="RefSeq" id="WP_209293302.1">
    <property type="nucleotide sequence ID" value="NZ_JAFIQO010000111.1"/>
</dbReference>